<dbReference type="EMBL" id="SNTY01000085">
    <property type="protein sequence ID" value="TEU23404.1"/>
    <property type="molecule type" value="Genomic_DNA"/>
</dbReference>
<evidence type="ECO:0000313" key="3">
    <source>
        <dbReference type="Proteomes" id="UP000297834"/>
    </source>
</evidence>
<protein>
    <submittedName>
        <fullName evidence="2">DUF4124 domain-containing protein</fullName>
    </submittedName>
</protein>
<gene>
    <name evidence="2" type="ORF">E2B99_13940</name>
</gene>
<organism evidence="2 3">
    <name type="scientific">Alkanindiges illinoisensis</name>
    <dbReference type="NCBI Taxonomy" id="197183"/>
    <lineage>
        <taxon>Bacteria</taxon>
        <taxon>Pseudomonadati</taxon>
        <taxon>Pseudomonadota</taxon>
        <taxon>Gammaproteobacteria</taxon>
        <taxon>Moraxellales</taxon>
        <taxon>Moraxellaceae</taxon>
        <taxon>Alkanindiges</taxon>
    </lineage>
</organism>
<dbReference type="RefSeq" id="WP_134245869.1">
    <property type="nucleotide sequence ID" value="NZ_SNTY01000085.1"/>
</dbReference>
<feature type="chain" id="PRO_5021426153" evidence="1">
    <location>
        <begin position="21"/>
        <end position="142"/>
    </location>
</feature>
<dbReference type="OrthoDB" id="6691690at2"/>
<dbReference type="AlphaFoldDB" id="A0A4Y7X8S6"/>
<name>A0A4Y7X8S6_9GAMM</name>
<evidence type="ECO:0000256" key="1">
    <source>
        <dbReference type="SAM" id="SignalP"/>
    </source>
</evidence>
<sequence length="142" mass="15296">MKTNILGAITILLLAQSAEASSVYKCTTSKGTTYQGAPCAVVEATAKSKTGTGVTKAPTQKVMSSSGLTNETMFMEYDRCLAFQGIMKSMFVRKGYKVLSDTQTANMSVLKYCLDDGTAIVTCNKDTRTMVETQTHNMNGCK</sequence>
<feature type="signal peptide" evidence="1">
    <location>
        <begin position="1"/>
        <end position="20"/>
    </location>
</feature>
<evidence type="ECO:0000313" key="2">
    <source>
        <dbReference type="EMBL" id="TEU23404.1"/>
    </source>
</evidence>
<keyword evidence="3" id="KW-1185">Reference proteome</keyword>
<keyword evidence="1" id="KW-0732">Signal</keyword>
<proteinExistence type="predicted"/>
<reference evidence="2 3" key="1">
    <citation type="submission" date="2019-03" db="EMBL/GenBank/DDBJ databases">
        <title>Alkanindiges illinoisensis: a potential pathogenic isolated from ascites of a gastric cancer patient with abdominal metastasis.</title>
        <authorList>
            <person name="Hu X."/>
            <person name="Yang B."/>
            <person name="Yan X."/>
            <person name="Lin L."/>
            <person name="Zhao H."/>
            <person name="Zhou F."/>
            <person name="Su B."/>
            <person name="Chen J."/>
            <person name="Rui Y."/>
            <person name="Wang Q."/>
            <person name="Zheng L."/>
        </authorList>
    </citation>
    <scope>NUCLEOTIDE SEQUENCE [LARGE SCALE GENOMIC DNA]</scope>
    <source>
        <strain evidence="2 3">NFYY 23406</strain>
    </source>
</reference>
<comment type="caution">
    <text evidence="2">The sequence shown here is derived from an EMBL/GenBank/DDBJ whole genome shotgun (WGS) entry which is preliminary data.</text>
</comment>
<dbReference type="Proteomes" id="UP000297834">
    <property type="component" value="Unassembled WGS sequence"/>
</dbReference>
<accession>A0A4Y7X8S6</accession>